<dbReference type="GO" id="GO:0016301">
    <property type="term" value="F:kinase activity"/>
    <property type="evidence" value="ECO:0007669"/>
    <property type="project" value="UniProtKB-KW"/>
</dbReference>
<name>A0A381XKI4_9ZZZZ</name>
<reference evidence="9" key="1">
    <citation type="submission" date="2018-05" db="EMBL/GenBank/DDBJ databases">
        <authorList>
            <person name="Lanie J.A."/>
            <person name="Ng W.-L."/>
            <person name="Kazmierczak K.M."/>
            <person name="Andrzejewski T.M."/>
            <person name="Davidsen T.M."/>
            <person name="Wayne K.J."/>
            <person name="Tettelin H."/>
            <person name="Glass J.I."/>
            <person name="Rusch D."/>
            <person name="Podicherti R."/>
            <person name="Tsui H.-C.T."/>
            <person name="Winkler M.E."/>
        </authorList>
    </citation>
    <scope>NUCLEOTIDE SEQUENCE</scope>
</reference>
<keyword evidence="5" id="KW-0418">Kinase</keyword>
<keyword evidence="6" id="KW-0067">ATP-binding</keyword>
<dbReference type="InterPro" id="IPR000550">
    <property type="entry name" value="Hppk"/>
</dbReference>
<protein>
    <recommendedName>
        <fullName evidence="2">2-amino-4-hydroxy-6-hydroxymethyldihydropteridine diphosphokinase</fullName>
        <ecNumber evidence="2">2.7.6.3</ecNumber>
    </recommendedName>
</protein>
<dbReference type="GO" id="GO:0003848">
    <property type="term" value="F:2-amino-4-hydroxy-6-hydroxymethyldihydropteridine diphosphokinase activity"/>
    <property type="evidence" value="ECO:0007669"/>
    <property type="project" value="UniProtKB-EC"/>
</dbReference>
<dbReference type="Pfam" id="PF01288">
    <property type="entry name" value="HPPK"/>
    <property type="match status" value="1"/>
</dbReference>
<dbReference type="PANTHER" id="PTHR43071:SF1">
    <property type="entry name" value="2-AMINO-4-HYDROXY-6-HYDROXYMETHYLDIHYDROPTERIDINE PYROPHOSPHOKINASE"/>
    <property type="match status" value="1"/>
</dbReference>
<gene>
    <name evidence="9" type="ORF">METZ01_LOCUS117541</name>
</gene>
<proteinExistence type="predicted"/>
<comment type="pathway">
    <text evidence="1">Cofactor biosynthesis; tetrahydrofolate biosynthesis; 2-amino-4-hydroxy-6-hydroxymethyl-7,8-dihydropteridine diphosphate from 7,8-dihydroneopterin triphosphate: step 4/4.</text>
</comment>
<dbReference type="GO" id="GO:0046656">
    <property type="term" value="P:folic acid biosynthetic process"/>
    <property type="evidence" value="ECO:0007669"/>
    <property type="project" value="UniProtKB-KW"/>
</dbReference>
<dbReference type="EC" id="2.7.6.3" evidence="2"/>
<feature type="domain" description="7,8-dihydro-6-hydroxymethylpterin-pyrophosphokinase" evidence="8">
    <location>
        <begin position="57"/>
        <end position="68"/>
    </location>
</feature>
<dbReference type="GO" id="GO:0046654">
    <property type="term" value="P:tetrahydrofolate biosynthetic process"/>
    <property type="evidence" value="ECO:0007669"/>
    <property type="project" value="UniProtKB-UniPathway"/>
</dbReference>
<evidence type="ECO:0000256" key="7">
    <source>
        <dbReference type="ARBA" id="ARBA00022909"/>
    </source>
</evidence>
<dbReference type="PROSITE" id="PS00794">
    <property type="entry name" value="HPPK"/>
    <property type="match status" value="1"/>
</dbReference>
<evidence type="ECO:0000256" key="3">
    <source>
        <dbReference type="ARBA" id="ARBA00022679"/>
    </source>
</evidence>
<dbReference type="GO" id="GO:0005524">
    <property type="term" value="F:ATP binding"/>
    <property type="evidence" value="ECO:0007669"/>
    <property type="project" value="UniProtKB-KW"/>
</dbReference>
<keyword evidence="3" id="KW-0808">Transferase</keyword>
<keyword evidence="7" id="KW-0289">Folate biosynthesis</keyword>
<evidence type="ECO:0000259" key="8">
    <source>
        <dbReference type="PROSITE" id="PS00794"/>
    </source>
</evidence>
<evidence type="ECO:0000256" key="5">
    <source>
        <dbReference type="ARBA" id="ARBA00022777"/>
    </source>
</evidence>
<dbReference type="PANTHER" id="PTHR43071">
    <property type="entry name" value="2-AMINO-4-HYDROXY-6-HYDROXYMETHYLDIHYDROPTERIDINE PYROPHOSPHOKINASE"/>
    <property type="match status" value="1"/>
</dbReference>
<dbReference type="Gene3D" id="3.30.70.560">
    <property type="entry name" value="7,8-Dihydro-6-hydroxymethylpterin-pyrophosphokinase HPPK"/>
    <property type="match status" value="1"/>
</dbReference>
<dbReference type="AlphaFoldDB" id="A0A381XKI4"/>
<evidence type="ECO:0000256" key="6">
    <source>
        <dbReference type="ARBA" id="ARBA00022840"/>
    </source>
</evidence>
<dbReference type="SUPFAM" id="SSF55083">
    <property type="entry name" value="6-hydroxymethyl-7,8-dihydropterin pyrophosphokinase, HPPK"/>
    <property type="match status" value="1"/>
</dbReference>
<evidence type="ECO:0000256" key="4">
    <source>
        <dbReference type="ARBA" id="ARBA00022741"/>
    </source>
</evidence>
<sequence length="142" mass="15855">MVVEQLSSLYRTEPVGLSDQPFFLNAVLAGRTSLRAPELLENLSALEQKMGRLRNVKMGPRTIDIDLLVYDDLMIDTPQLTLPHPRMIERRFVLAPLAEIAPEFRPPGMAKTVSELLSELAYTETVEVVADGDWSVYDPGVS</sequence>
<dbReference type="EMBL" id="UINC01015344">
    <property type="protein sequence ID" value="SVA64687.1"/>
    <property type="molecule type" value="Genomic_DNA"/>
</dbReference>
<evidence type="ECO:0000313" key="9">
    <source>
        <dbReference type="EMBL" id="SVA64687.1"/>
    </source>
</evidence>
<dbReference type="InterPro" id="IPR035907">
    <property type="entry name" value="Hppk_sf"/>
</dbReference>
<evidence type="ECO:0000256" key="2">
    <source>
        <dbReference type="ARBA" id="ARBA00013253"/>
    </source>
</evidence>
<dbReference type="NCBIfam" id="TIGR01498">
    <property type="entry name" value="folK"/>
    <property type="match status" value="1"/>
</dbReference>
<evidence type="ECO:0000256" key="1">
    <source>
        <dbReference type="ARBA" id="ARBA00005051"/>
    </source>
</evidence>
<organism evidence="9">
    <name type="scientific">marine metagenome</name>
    <dbReference type="NCBI Taxonomy" id="408172"/>
    <lineage>
        <taxon>unclassified sequences</taxon>
        <taxon>metagenomes</taxon>
        <taxon>ecological metagenomes</taxon>
    </lineage>
</organism>
<dbReference type="CDD" id="cd00483">
    <property type="entry name" value="HPPK"/>
    <property type="match status" value="1"/>
</dbReference>
<keyword evidence="4" id="KW-0547">Nucleotide-binding</keyword>
<dbReference type="UniPathway" id="UPA00077">
    <property type="reaction ID" value="UER00155"/>
</dbReference>
<accession>A0A381XKI4</accession>